<evidence type="ECO:0000256" key="6">
    <source>
        <dbReference type="ARBA" id="ARBA00022989"/>
    </source>
</evidence>
<evidence type="ECO:0000256" key="2">
    <source>
        <dbReference type="ARBA" id="ARBA00022448"/>
    </source>
</evidence>
<keyword evidence="7 8" id="KW-0472">Membrane</keyword>
<feature type="transmembrane region" description="Helical" evidence="8">
    <location>
        <begin position="365"/>
        <end position="387"/>
    </location>
</feature>
<dbReference type="PROSITE" id="PS50928">
    <property type="entry name" value="ABC_TM1"/>
    <property type="match status" value="2"/>
</dbReference>
<feature type="transmembrane region" description="Helical" evidence="8">
    <location>
        <begin position="145"/>
        <end position="170"/>
    </location>
</feature>
<keyword evidence="5 8" id="KW-0812">Transmembrane</keyword>
<dbReference type="EMBL" id="CP141615">
    <property type="protein sequence ID" value="WRP17454.1"/>
    <property type="molecule type" value="Genomic_DNA"/>
</dbReference>
<name>A0ABZ1BXC9_9FIRM</name>
<dbReference type="Pfam" id="PF00528">
    <property type="entry name" value="BPD_transp_1"/>
    <property type="match status" value="2"/>
</dbReference>
<feature type="domain" description="ABC transmembrane type-1" evidence="9">
    <location>
        <begin position="361"/>
        <end position="558"/>
    </location>
</feature>
<evidence type="ECO:0000256" key="3">
    <source>
        <dbReference type="ARBA" id="ARBA00022475"/>
    </source>
</evidence>
<dbReference type="SUPFAM" id="SSF161098">
    <property type="entry name" value="MetI-like"/>
    <property type="match status" value="2"/>
</dbReference>
<dbReference type="RefSeq" id="WP_324716724.1">
    <property type="nucleotide sequence ID" value="NZ_CP141615.1"/>
</dbReference>
<comment type="subcellular location">
    <subcellularLocation>
        <location evidence="1">Cell inner membrane</location>
        <topology evidence="1">Multi-pass membrane protein</topology>
    </subcellularLocation>
    <subcellularLocation>
        <location evidence="8">Cell membrane</location>
        <topology evidence="8">Multi-pass membrane protein</topology>
    </subcellularLocation>
</comment>
<keyword evidence="11" id="KW-1185">Reference proteome</keyword>
<dbReference type="PANTHER" id="PTHR43357">
    <property type="entry name" value="INNER MEMBRANE ABC TRANSPORTER PERMEASE PROTEIN YDCV"/>
    <property type="match status" value="1"/>
</dbReference>
<dbReference type="PANTHER" id="PTHR43357:SF3">
    <property type="entry name" value="FE(3+)-TRANSPORT SYSTEM PERMEASE PROTEIN FBPB 2"/>
    <property type="match status" value="1"/>
</dbReference>
<feature type="transmembrane region" description="Helical" evidence="8">
    <location>
        <begin position="65"/>
        <end position="89"/>
    </location>
</feature>
<organism evidence="10 11">
    <name type="scientific">Carboxydichorda subterranea</name>
    <dbReference type="NCBI Taxonomy" id="3109565"/>
    <lineage>
        <taxon>Bacteria</taxon>
        <taxon>Bacillati</taxon>
        <taxon>Bacillota</taxon>
        <taxon>Limnochordia</taxon>
        <taxon>Limnochordales</taxon>
        <taxon>Geochordaceae</taxon>
        <taxon>Carboxydichorda</taxon>
    </lineage>
</organism>
<evidence type="ECO:0000256" key="1">
    <source>
        <dbReference type="ARBA" id="ARBA00004429"/>
    </source>
</evidence>
<feature type="transmembrane region" description="Helical" evidence="8">
    <location>
        <begin position="38"/>
        <end position="58"/>
    </location>
</feature>
<feature type="transmembrane region" description="Helical" evidence="8">
    <location>
        <begin position="408"/>
        <end position="428"/>
    </location>
</feature>
<keyword evidence="2 8" id="KW-0813">Transport</keyword>
<feature type="transmembrane region" description="Helical" evidence="8">
    <location>
        <begin position="207"/>
        <end position="229"/>
    </location>
</feature>
<dbReference type="CDD" id="cd06261">
    <property type="entry name" value="TM_PBP2"/>
    <property type="match status" value="2"/>
</dbReference>
<evidence type="ECO:0000256" key="7">
    <source>
        <dbReference type="ARBA" id="ARBA00023136"/>
    </source>
</evidence>
<comment type="similarity">
    <text evidence="8">Belongs to the binding-protein-dependent transport system permease family.</text>
</comment>
<keyword evidence="6 8" id="KW-1133">Transmembrane helix</keyword>
<reference evidence="10 11" key="1">
    <citation type="journal article" date="2024" name="Front. Microbiol.">
        <title>Novel thermophilic genera Geochorda gen. nov. and Carboxydochorda gen. nov. from the deep terrestrial subsurface reveal the ecophysiological diversity in the class Limnochordia.</title>
        <authorList>
            <person name="Karnachuk O.V."/>
            <person name="Lukina A.P."/>
            <person name="Avakyan M.R."/>
            <person name="Kadnikov V.V."/>
            <person name="Begmatov S."/>
            <person name="Beletsky A.V."/>
            <person name="Vlasova K.G."/>
            <person name="Novikov A.A."/>
            <person name="Shcherbakova V.A."/>
            <person name="Mardanov A.V."/>
            <person name="Ravin N.V."/>
        </authorList>
    </citation>
    <scope>NUCLEOTIDE SEQUENCE [LARGE SCALE GENOMIC DNA]</scope>
    <source>
        <strain evidence="10 11">L945</strain>
    </source>
</reference>
<dbReference type="Gene3D" id="1.10.3720.10">
    <property type="entry name" value="MetI-like"/>
    <property type="match status" value="2"/>
</dbReference>
<proteinExistence type="inferred from homology"/>
<evidence type="ECO:0000313" key="11">
    <source>
        <dbReference type="Proteomes" id="UP001332192"/>
    </source>
</evidence>
<evidence type="ECO:0000259" key="9">
    <source>
        <dbReference type="PROSITE" id="PS50928"/>
    </source>
</evidence>
<sequence>MRRPLRRGAVPAGVWFATGTAGVVVLSVIPLVRLGTHLFAGGAGGLARAGAVATWLATSRQVQAAFLHSLFTTSASAVVTTALALVLAVAATKTDLPGRRWVAPALLVPLVVPPHLLTIAYIHWAGPAGALQQALRWISGAQGPLWSLYGPGGIVALLVLVTLPLAFFPIRAGLLAVPREVEEAARCEGASGWRLLLHVTLPMVRPYLAAAALLAALSALSDFGVPALLGIPSGYITLPTLIYREVASALGRGFDRPVGLALALALPAGLLVGLQTKWAQGAGGWGTGEQSGKAPFSWGRGRWAGAVLLVGGLAALVLVPFMAMAAMAMIRAYGLPLRWAHLTLEHFAFVLGRLEPLRRALLHSLWLAGSAALVTAGLAGILGYGVVRAERQGSTWRRWWWRPVRLAIALPGAVPGMVFSLGVLLAWLRPPLPGLELYGTLGLLNVAYFGRFLAFAFEPVAAGWRDLDPSLEEAAQVDGASFLQAVRHVLAPILRPALAAGAVLVLTQSFAELTLSAILAGSGTETVGWLIFGLEQGGYASQSAALGTLLALGLVAAGSGRLAARRLGGAWARLRPWASSHLSRARRAEEAGSFWEAA</sequence>
<dbReference type="Proteomes" id="UP001332192">
    <property type="component" value="Chromosome"/>
</dbReference>
<feature type="domain" description="ABC transmembrane type-1" evidence="9">
    <location>
        <begin position="66"/>
        <end position="275"/>
    </location>
</feature>
<dbReference type="InterPro" id="IPR035906">
    <property type="entry name" value="MetI-like_sf"/>
</dbReference>
<feature type="transmembrane region" description="Helical" evidence="8">
    <location>
        <begin position="12"/>
        <end position="32"/>
    </location>
</feature>
<evidence type="ECO:0000256" key="4">
    <source>
        <dbReference type="ARBA" id="ARBA00022519"/>
    </source>
</evidence>
<keyword evidence="4" id="KW-0997">Cell inner membrane</keyword>
<gene>
    <name evidence="10" type="ORF">U7230_00100</name>
</gene>
<dbReference type="InterPro" id="IPR000515">
    <property type="entry name" value="MetI-like"/>
</dbReference>
<accession>A0ABZ1BXC9</accession>
<evidence type="ECO:0000256" key="8">
    <source>
        <dbReference type="RuleBase" id="RU363032"/>
    </source>
</evidence>
<evidence type="ECO:0000313" key="10">
    <source>
        <dbReference type="EMBL" id="WRP17454.1"/>
    </source>
</evidence>
<protein>
    <submittedName>
        <fullName evidence="10">Iron ABC transporter permease</fullName>
    </submittedName>
</protein>
<evidence type="ECO:0000256" key="5">
    <source>
        <dbReference type="ARBA" id="ARBA00022692"/>
    </source>
</evidence>
<feature type="transmembrane region" description="Helical" evidence="8">
    <location>
        <begin position="303"/>
        <end position="330"/>
    </location>
</feature>
<feature type="transmembrane region" description="Helical" evidence="8">
    <location>
        <begin position="101"/>
        <end position="124"/>
    </location>
</feature>
<keyword evidence="3" id="KW-1003">Cell membrane</keyword>